<dbReference type="SUPFAM" id="SSF49354">
    <property type="entry name" value="PapD-like"/>
    <property type="match status" value="1"/>
</dbReference>
<dbReference type="EMBL" id="HBFM01001419">
    <property type="protein sequence ID" value="CAD8764408.1"/>
    <property type="molecule type" value="Transcribed_RNA"/>
</dbReference>
<dbReference type="GO" id="GO:0005886">
    <property type="term" value="C:plasma membrane"/>
    <property type="evidence" value="ECO:0007669"/>
    <property type="project" value="TreeGrafter"/>
</dbReference>
<protein>
    <recommendedName>
        <fullName evidence="8">MSP domain-containing protein</fullName>
    </recommendedName>
</protein>
<dbReference type="InterPro" id="IPR013783">
    <property type="entry name" value="Ig-like_fold"/>
</dbReference>
<dbReference type="GO" id="GO:0061817">
    <property type="term" value="P:endoplasmic reticulum-plasma membrane tethering"/>
    <property type="evidence" value="ECO:0007669"/>
    <property type="project" value="TreeGrafter"/>
</dbReference>
<evidence type="ECO:0000256" key="7">
    <source>
        <dbReference type="SAM" id="Phobius"/>
    </source>
</evidence>
<comment type="subcellular location">
    <subcellularLocation>
        <location evidence="1">Membrane</location>
        <topology evidence="1">Single-pass type IV membrane protein</topology>
    </subcellularLocation>
</comment>
<evidence type="ECO:0000256" key="1">
    <source>
        <dbReference type="ARBA" id="ARBA00004211"/>
    </source>
</evidence>
<evidence type="ECO:0000256" key="3">
    <source>
        <dbReference type="ARBA" id="ARBA00022692"/>
    </source>
</evidence>
<accession>A0A7S0UMP2</accession>
<dbReference type="GO" id="GO:0005789">
    <property type="term" value="C:endoplasmic reticulum membrane"/>
    <property type="evidence" value="ECO:0007669"/>
    <property type="project" value="InterPro"/>
</dbReference>
<dbReference type="PANTHER" id="PTHR10809:SF6">
    <property type="entry name" value="AT11025P-RELATED"/>
    <property type="match status" value="1"/>
</dbReference>
<proteinExistence type="inferred from homology"/>
<keyword evidence="6" id="KW-0175">Coiled coil</keyword>
<comment type="similarity">
    <text evidence="2">Belongs to the VAMP-associated protein (VAP) (TC 9.B.17) family.</text>
</comment>
<dbReference type="PANTHER" id="PTHR10809">
    <property type="entry name" value="VESICLE-ASSOCIATED MEMBRANE PROTEIN-ASSOCIATED PROTEIN"/>
    <property type="match status" value="1"/>
</dbReference>
<reference evidence="9" key="1">
    <citation type="submission" date="2021-01" db="EMBL/GenBank/DDBJ databases">
        <authorList>
            <person name="Corre E."/>
            <person name="Pelletier E."/>
            <person name="Niang G."/>
            <person name="Scheremetjew M."/>
            <person name="Finn R."/>
            <person name="Kale V."/>
            <person name="Holt S."/>
            <person name="Cochrane G."/>
            <person name="Meng A."/>
            <person name="Brown T."/>
            <person name="Cohen L."/>
        </authorList>
    </citation>
    <scope>NUCLEOTIDE SEQUENCE</scope>
    <source>
        <strain evidence="9">SAG 63-3</strain>
    </source>
</reference>
<gene>
    <name evidence="9" type="ORF">PPAR00522_LOCUS792</name>
</gene>
<evidence type="ECO:0000256" key="2">
    <source>
        <dbReference type="ARBA" id="ARBA00008932"/>
    </source>
</evidence>
<dbReference type="InterPro" id="IPR000535">
    <property type="entry name" value="MSP_dom"/>
</dbReference>
<dbReference type="Pfam" id="PF00635">
    <property type="entry name" value="Motile_Sperm"/>
    <property type="match status" value="1"/>
</dbReference>
<keyword evidence="4 7" id="KW-1133">Transmembrane helix</keyword>
<dbReference type="InterPro" id="IPR008962">
    <property type="entry name" value="PapD-like_sf"/>
</dbReference>
<keyword evidence="3 7" id="KW-0812">Transmembrane</keyword>
<dbReference type="PROSITE" id="PS50202">
    <property type="entry name" value="MSP"/>
    <property type="match status" value="1"/>
</dbReference>
<evidence type="ECO:0000256" key="6">
    <source>
        <dbReference type="SAM" id="Coils"/>
    </source>
</evidence>
<organism evidence="9">
    <name type="scientific">Polytomella parva</name>
    <dbReference type="NCBI Taxonomy" id="51329"/>
    <lineage>
        <taxon>Eukaryota</taxon>
        <taxon>Viridiplantae</taxon>
        <taxon>Chlorophyta</taxon>
        <taxon>core chlorophytes</taxon>
        <taxon>Chlorophyceae</taxon>
        <taxon>CS clade</taxon>
        <taxon>Chlamydomonadales</taxon>
        <taxon>Chlamydomonadaceae</taxon>
        <taxon>Polytomella</taxon>
    </lineage>
</organism>
<dbReference type="AlphaFoldDB" id="A0A7S0UMP2"/>
<dbReference type="PIRSF" id="PIRSF019693">
    <property type="entry name" value="VAMP-associated"/>
    <property type="match status" value="1"/>
</dbReference>
<sequence>MSEKGIEISPQDLRFKFLSNKQLLTTLNIENPTDKRFGFKVKTTAPKKYVVRPSSGIVAPKNSMTIQVVMQAQKDFTADVEKCTDKFMIQSVLMGENEEITKTTFDSKETPGIKEHRLKVIVEGPPPPPSPVPEAANEMDEEAKSAPSMNAPTIVKTDNRAVHPASSELNNDKASLLAQYDKIKKERDEYKKKLERYQMQDTSTHKEKEASGIMSLSILHVIIAALIAYIIGKYIA</sequence>
<feature type="transmembrane region" description="Helical" evidence="7">
    <location>
        <begin position="212"/>
        <end position="232"/>
    </location>
</feature>
<dbReference type="GO" id="GO:0090158">
    <property type="term" value="P:endoplasmic reticulum membrane organization"/>
    <property type="evidence" value="ECO:0007669"/>
    <property type="project" value="TreeGrafter"/>
</dbReference>
<evidence type="ECO:0000256" key="4">
    <source>
        <dbReference type="ARBA" id="ARBA00022989"/>
    </source>
</evidence>
<keyword evidence="5 7" id="KW-0472">Membrane</keyword>
<feature type="domain" description="MSP" evidence="8">
    <location>
        <begin position="5"/>
        <end position="123"/>
    </location>
</feature>
<evidence type="ECO:0000313" key="9">
    <source>
        <dbReference type="EMBL" id="CAD8764408.1"/>
    </source>
</evidence>
<evidence type="ECO:0000259" key="8">
    <source>
        <dbReference type="PROSITE" id="PS50202"/>
    </source>
</evidence>
<dbReference type="InterPro" id="IPR016763">
    <property type="entry name" value="VAP"/>
</dbReference>
<evidence type="ECO:0000256" key="5">
    <source>
        <dbReference type="ARBA" id="ARBA00023136"/>
    </source>
</evidence>
<feature type="coiled-coil region" evidence="6">
    <location>
        <begin position="166"/>
        <end position="200"/>
    </location>
</feature>
<name>A0A7S0UMP2_9CHLO</name>
<dbReference type="Gene3D" id="2.60.40.10">
    <property type="entry name" value="Immunoglobulins"/>
    <property type="match status" value="1"/>
</dbReference>